<evidence type="ECO:0000313" key="7">
    <source>
        <dbReference type="EMBL" id="RXR21577.1"/>
    </source>
</evidence>
<dbReference type="InterPro" id="IPR036737">
    <property type="entry name" value="OmpA-like_sf"/>
</dbReference>
<evidence type="ECO:0000256" key="4">
    <source>
        <dbReference type="PROSITE-ProRule" id="PRU00473"/>
    </source>
</evidence>
<dbReference type="SUPFAM" id="SSF48452">
    <property type="entry name" value="TPR-like"/>
    <property type="match status" value="1"/>
</dbReference>
<dbReference type="InterPro" id="IPR011042">
    <property type="entry name" value="6-blade_b-propeller_TolB-like"/>
</dbReference>
<dbReference type="PANTHER" id="PTHR30329">
    <property type="entry name" value="STATOR ELEMENT OF FLAGELLAR MOTOR COMPLEX"/>
    <property type="match status" value="1"/>
</dbReference>
<comment type="caution">
    <text evidence="7">The sequence shown here is derived from an EMBL/GenBank/DDBJ whole genome shotgun (WGS) entry which is preliminary data.</text>
</comment>
<dbReference type="AlphaFoldDB" id="A0A4Q1K6U7"/>
<dbReference type="InterPro" id="IPR006665">
    <property type="entry name" value="OmpA-like"/>
</dbReference>
<gene>
    <name evidence="7" type="ORF">EQG61_11225</name>
</gene>
<dbReference type="InterPro" id="IPR011659">
    <property type="entry name" value="WD40"/>
</dbReference>
<dbReference type="SUPFAM" id="SSF103088">
    <property type="entry name" value="OmpA-like"/>
    <property type="match status" value="1"/>
</dbReference>
<evidence type="ECO:0000256" key="3">
    <source>
        <dbReference type="ARBA" id="ARBA00023237"/>
    </source>
</evidence>
<reference evidence="8" key="1">
    <citation type="submission" date="2019-01" db="EMBL/GenBank/DDBJ databases">
        <title>Cytophagaceae bacterium strain CAR-16.</title>
        <authorList>
            <person name="Chen W.-M."/>
        </authorList>
    </citation>
    <scope>NUCLEOTIDE SEQUENCE [LARGE SCALE GENOMIC DNA]</scope>
    <source>
        <strain evidence="8">WWJ-16</strain>
    </source>
</reference>
<dbReference type="GO" id="GO:0009279">
    <property type="term" value="C:cell outer membrane"/>
    <property type="evidence" value="ECO:0007669"/>
    <property type="project" value="UniProtKB-SubCell"/>
</dbReference>
<feature type="signal peptide" evidence="5">
    <location>
        <begin position="1"/>
        <end position="18"/>
    </location>
</feature>
<dbReference type="Gene3D" id="2.120.10.30">
    <property type="entry name" value="TolB, C-terminal domain"/>
    <property type="match status" value="1"/>
</dbReference>
<dbReference type="Gene3D" id="3.30.1330.60">
    <property type="entry name" value="OmpA-like domain"/>
    <property type="match status" value="1"/>
</dbReference>
<feature type="domain" description="OmpA-like" evidence="6">
    <location>
        <begin position="506"/>
        <end position="624"/>
    </location>
</feature>
<keyword evidence="5" id="KW-0732">Signal</keyword>
<dbReference type="Pfam" id="PF00691">
    <property type="entry name" value="OmpA"/>
    <property type="match status" value="1"/>
</dbReference>
<sequence length="624" mass="71842">MKKLYVFVALCSVLIASAQKKPSVKFANKLFANKSYVQAAEMYSTLKPNRVILQNMGDCYFYNAQMDAAVKNYGQLFFQYKDSVTPEYYFRYAHALKAIKDYEKADKIMGEYLKYEVNTQLFIENLRNIVPFDYELQLMTKTNDTGDFGLSFYKEGKVVFASLRSAESSMYGWNNKPYLDLFEATVNKDNQLENIMPFPKSINTKTHESNAVFSADGKIMYFSRTNDKRVKVGDDKFASVKIFRAEWIDNDWKNVTELPFCSAEFSTQHPYLTPDGKKLYFSSDRPGGLGSFDLYYVDVKEDGTYSEPVNLGEVINTPHLEQFPFVTSDGTLYFASNGHEGMGGLDIYMTKMADGKWMKPLDLGETINSGYDDFGYVLNEKTQDGYLSSNRKGYDNLYSFKRKDNERRYIVEGDVKDKVTKQLLPGTQISLYDENDVLVGQMVVGSNAEYFFNTKPNKKYRIEAIRDLYIPHSEFFMTDQEGNVRFEIELIVESYDDAEDIVVTKTDGYVYIELENIYFDLNKWDIKPDAAKILDVLVGLMKKYPRMEIQIGAHTDSRATETYNLMLSNNRAASTLEYIVSQGVDRNRLRHKGFGESMPLVKCGDNCTEAEHSINRRCEFRILK</sequence>
<dbReference type="InterPro" id="IPR006664">
    <property type="entry name" value="OMP_bac"/>
</dbReference>
<dbReference type="Pfam" id="PF07676">
    <property type="entry name" value="PD40"/>
    <property type="match status" value="3"/>
</dbReference>
<accession>A0A4Q1K6U7</accession>
<evidence type="ECO:0000256" key="1">
    <source>
        <dbReference type="ARBA" id="ARBA00004442"/>
    </source>
</evidence>
<organism evidence="7 8">
    <name type="scientific">Flavobacterium stagni</name>
    <dbReference type="NCBI Taxonomy" id="2506421"/>
    <lineage>
        <taxon>Bacteria</taxon>
        <taxon>Pseudomonadati</taxon>
        <taxon>Bacteroidota</taxon>
        <taxon>Flavobacteriia</taxon>
        <taxon>Flavobacteriales</taxon>
        <taxon>Flavobacteriaceae</taxon>
        <taxon>Flavobacterium</taxon>
    </lineage>
</organism>
<evidence type="ECO:0000259" key="6">
    <source>
        <dbReference type="PROSITE" id="PS51123"/>
    </source>
</evidence>
<dbReference type="CDD" id="cd07185">
    <property type="entry name" value="OmpA_C-like"/>
    <property type="match status" value="1"/>
</dbReference>
<evidence type="ECO:0000256" key="5">
    <source>
        <dbReference type="SAM" id="SignalP"/>
    </source>
</evidence>
<dbReference type="SUPFAM" id="SSF82171">
    <property type="entry name" value="DPP6 N-terminal domain-like"/>
    <property type="match status" value="1"/>
</dbReference>
<feature type="chain" id="PRO_5020214980" description="OmpA-like domain-containing protein" evidence="5">
    <location>
        <begin position="19"/>
        <end position="624"/>
    </location>
</feature>
<dbReference type="Proteomes" id="UP000289857">
    <property type="component" value="Unassembled WGS sequence"/>
</dbReference>
<dbReference type="InterPro" id="IPR050330">
    <property type="entry name" value="Bact_OuterMem_StrucFunc"/>
</dbReference>
<keyword evidence="2 4" id="KW-0472">Membrane</keyword>
<dbReference type="InterPro" id="IPR011990">
    <property type="entry name" value="TPR-like_helical_dom_sf"/>
</dbReference>
<dbReference type="OrthoDB" id="9809364at2"/>
<dbReference type="Gene3D" id="1.25.40.10">
    <property type="entry name" value="Tetratricopeptide repeat domain"/>
    <property type="match status" value="1"/>
</dbReference>
<keyword evidence="8" id="KW-1185">Reference proteome</keyword>
<dbReference type="RefSeq" id="WP_129462037.1">
    <property type="nucleotide sequence ID" value="NZ_SBKN01000007.1"/>
</dbReference>
<keyword evidence="3" id="KW-0998">Cell outer membrane</keyword>
<dbReference type="PANTHER" id="PTHR30329:SF21">
    <property type="entry name" value="LIPOPROTEIN YIAD-RELATED"/>
    <property type="match status" value="1"/>
</dbReference>
<evidence type="ECO:0000256" key="2">
    <source>
        <dbReference type="ARBA" id="ARBA00023136"/>
    </source>
</evidence>
<dbReference type="PRINTS" id="PR01021">
    <property type="entry name" value="OMPADOMAIN"/>
</dbReference>
<protein>
    <recommendedName>
        <fullName evidence="6">OmpA-like domain-containing protein</fullName>
    </recommendedName>
</protein>
<proteinExistence type="predicted"/>
<comment type="subcellular location">
    <subcellularLocation>
        <location evidence="1">Cell outer membrane</location>
    </subcellularLocation>
</comment>
<dbReference type="EMBL" id="SBKN01000007">
    <property type="protein sequence ID" value="RXR21577.1"/>
    <property type="molecule type" value="Genomic_DNA"/>
</dbReference>
<evidence type="ECO:0000313" key="8">
    <source>
        <dbReference type="Proteomes" id="UP000289857"/>
    </source>
</evidence>
<name>A0A4Q1K6U7_9FLAO</name>
<dbReference type="PROSITE" id="PS51123">
    <property type="entry name" value="OMPA_2"/>
    <property type="match status" value="1"/>
</dbReference>